<organism evidence="1 2">
    <name type="scientific">Actinomycetospora termitidis</name>
    <dbReference type="NCBI Taxonomy" id="3053470"/>
    <lineage>
        <taxon>Bacteria</taxon>
        <taxon>Bacillati</taxon>
        <taxon>Actinomycetota</taxon>
        <taxon>Actinomycetes</taxon>
        <taxon>Pseudonocardiales</taxon>
        <taxon>Pseudonocardiaceae</taxon>
        <taxon>Actinomycetospora</taxon>
    </lineage>
</organism>
<dbReference type="SUPFAM" id="SSF54427">
    <property type="entry name" value="NTF2-like"/>
    <property type="match status" value="1"/>
</dbReference>
<dbReference type="RefSeq" id="WP_286054845.1">
    <property type="nucleotide sequence ID" value="NZ_JASVWF010000004.1"/>
</dbReference>
<dbReference type="Proteomes" id="UP001231924">
    <property type="component" value="Unassembled WGS sequence"/>
</dbReference>
<sequence length="87" mass="9661">MRDEVHLALEHLFVDGVTVIAELRGLSTTLDGAPYDNTFCWVCRFDSDEPGARIVEVRAYLDSAMVAWTVMRNEKPHGSTGHQGARA</sequence>
<evidence type="ECO:0008006" key="3">
    <source>
        <dbReference type="Google" id="ProtNLM"/>
    </source>
</evidence>
<dbReference type="EMBL" id="JASVWF010000004">
    <property type="protein sequence ID" value="MDL5158323.1"/>
    <property type="molecule type" value="Genomic_DNA"/>
</dbReference>
<evidence type="ECO:0000313" key="1">
    <source>
        <dbReference type="EMBL" id="MDL5158323.1"/>
    </source>
</evidence>
<dbReference type="Gene3D" id="3.10.450.50">
    <property type="match status" value="1"/>
</dbReference>
<protein>
    <recommendedName>
        <fullName evidence="3">SnoaL-like domain-containing protein</fullName>
    </recommendedName>
</protein>
<accession>A0ABT7MG40</accession>
<name>A0ABT7MG40_9PSEU</name>
<comment type="caution">
    <text evidence="1">The sequence shown here is derived from an EMBL/GenBank/DDBJ whole genome shotgun (WGS) entry which is preliminary data.</text>
</comment>
<gene>
    <name evidence="1" type="ORF">QRT03_20315</name>
</gene>
<dbReference type="InterPro" id="IPR032710">
    <property type="entry name" value="NTF2-like_dom_sf"/>
</dbReference>
<reference evidence="1 2" key="1">
    <citation type="submission" date="2023-06" db="EMBL/GenBank/DDBJ databases">
        <title>Actinomycetospora Odt1-22.</title>
        <authorList>
            <person name="Supong K."/>
        </authorList>
    </citation>
    <scope>NUCLEOTIDE SEQUENCE [LARGE SCALE GENOMIC DNA]</scope>
    <source>
        <strain evidence="1 2">Odt1-22</strain>
    </source>
</reference>
<keyword evidence="2" id="KW-1185">Reference proteome</keyword>
<evidence type="ECO:0000313" key="2">
    <source>
        <dbReference type="Proteomes" id="UP001231924"/>
    </source>
</evidence>
<proteinExistence type="predicted"/>